<gene>
    <name evidence="1" type="ORF">GUA46_01615</name>
</gene>
<dbReference type="AlphaFoldDB" id="A0A850NAX7"/>
<sequence>MKIESLISKNILNVPFEYKVLDSRGNSGSITYLITGAKQEFYTKPLKHILVKTDEEGIIKQLLTDFQGIVDEEFYWFLVLEFGEADLMLKHEIETQRKAIQVNGTTSTETKSTLKKCGIGDDPLFIIWDNPELKMMLSIIRESNKTELTIGEIPFTKNTIK</sequence>
<accession>A0A850NAX7</accession>
<comment type="caution">
    <text evidence="1">The sequence shown here is derived from an EMBL/GenBank/DDBJ whole genome shotgun (WGS) entry which is preliminary data.</text>
</comment>
<reference evidence="1 2" key="1">
    <citation type="submission" date="2020-01" db="EMBL/GenBank/DDBJ databases">
        <title>Draft Genome Analysis of Muricauda sp. HICW Isolated from coastal seawater of PR China.</title>
        <authorList>
            <person name="Chen M.-X."/>
        </authorList>
    </citation>
    <scope>NUCLEOTIDE SEQUENCE [LARGE SCALE GENOMIC DNA]</scope>
    <source>
        <strain evidence="1 2">HICW</strain>
    </source>
</reference>
<evidence type="ECO:0000313" key="2">
    <source>
        <dbReference type="Proteomes" id="UP000558089"/>
    </source>
</evidence>
<organism evidence="1 2">
    <name type="scientific">Flagellimonas chongwuensis</name>
    <dbReference type="NCBI Taxonomy" id="2697365"/>
    <lineage>
        <taxon>Bacteria</taxon>
        <taxon>Pseudomonadati</taxon>
        <taxon>Bacteroidota</taxon>
        <taxon>Flavobacteriia</taxon>
        <taxon>Flavobacteriales</taxon>
        <taxon>Flavobacteriaceae</taxon>
        <taxon>Flagellimonas</taxon>
    </lineage>
</organism>
<dbReference type="EMBL" id="WYET01000001">
    <property type="protein sequence ID" value="NVN17024.1"/>
    <property type="molecule type" value="Genomic_DNA"/>
</dbReference>
<dbReference type="RefSeq" id="WP_176619027.1">
    <property type="nucleotide sequence ID" value="NZ_WYET01000001.1"/>
</dbReference>
<protein>
    <submittedName>
        <fullName evidence="1">Uncharacterized protein</fullName>
    </submittedName>
</protein>
<proteinExistence type="predicted"/>
<evidence type="ECO:0000313" key="1">
    <source>
        <dbReference type="EMBL" id="NVN17024.1"/>
    </source>
</evidence>
<dbReference type="Proteomes" id="UP000558089">
    <property type="component" value="Unassembled WGS sequence"/>
</dbReference>
<keyword evidence="2" id="KW-1185">Reference proteome</keyword>
<name>A0A850NAX7_9FLAO</name>